<evidence type="ECO:0000256" key="6">
    <source>
        <dbReference type="ARBA" id="ARBA00022777"/>
    </source>
</evidence>
<dbReference type="PANTHER" id="PTHR43065:SF42">
    <property type="entry name" value="TWO-COMPONENT SENSOR PPRA"/>
    <property type="match status" value="1"/>
</dbReference>
<dbReference type="CDD" id="cd00130">
    <property type="entry name" value="PAS"/>
    <property type="match status" value="1"/>
</dbReference>
<dbReference type="Pfam" id="PF02518">
    <property type="entry name" value="HATPase_c"/>
    <property type="match status" value="1"/>
</dbReference>
<dbReference type="InterPro" id="IPR036097">
    <property type="entry name" value="HisK_dim/P_sf"/>
</dbReference>
<proteinExistence type="predicted"/>
<keyword evidence="7" id="KW-1133">Transmembrane helix</keyword>
<dbReference type="SMART" id="SM00304">
    <property type="entry name" value="HAMP"/>
    <property type="match status" value="1"/>
</dbReference>
<dbReference type="Gene3D" id="6.10.340.10">
    <property type="match status" value="1"/>
</dbReference>
<dbReference type="EC" id="2.7.13.3" evidence="3"/>
<name>A0A841RCI1_9SPIO</name>
<dbReference type="SMART" id="SM00387">
    <property type="entry name" value="HATPase_c"/>
    <property type="match status" value="1"/>
</dbReference>
<feature type="domain" description="PAS" evidence="9">
    <location>
        <begin position="258"/>
        <end position="312"/>
    </location>
</feature>
<keyword evidence="12" id="KW-1185">Reference proteome</keyword>
<dbReference type="PROSITE" id="PS50112">
    <property type="entry name" value="PAS"/>
    <property type="match status" value="1"/>
</dbReference>
<evidence type="ECO:0000313" key="11">
    <source>
        <dbReference type="EMBL" id="MBB6480579.1"/>
    </source>
</evidence>
<dbReference type="RefSeq" id="WP_184746837.1">
    <property type="nucleotide sequence ID" value="NZ_JACHGJ010000003.1"/>
</dbReference>
<dbReference type="PRINTS" id="PR00344">
    <property type="entry name" value="BCTRLSENSOR"/>
</dbReference>
<dbReference type="CDD" id="cd06225">
    <property type="entry name" value="HAMP"/>
    <property type="match status" value="1"/>
</dbReference>
<keyword evidence="6" id="KW-0418">Kinase</keyword>
<dbReference type="GO" id="GO:0000155">
    <property type="term" value="F:phosphorelay sensor kinase activity"/>
    <property type="evidence" value="ECO:0007669"/>
    <property type="project" value="InterPro"/>
</dbReference>
<dbReference type="PROSITE" id="PS50885">
    <property type="entry name" value="HAMP"/>
    <property type="match status" value="1"/>
</dbReference>
<dbReference type="SUPFAM" id="SSF158472">
    <property type="entry name" value="HAMP domain-like"/>
    <property type="match status" value="1"/>
</dbReference>
<evidence type="ECO:0000256" key="2">
    <source>
        <dbReference type="ARBA" id="ARBA00004370"/>
    </source>
</evidence>
<dbReference type="InterPro" id="IPR000014">
    <property type="entry name" value="PAS"/>
</dbReference>
<feature type="transmembrane region" description="Helical" evidence="7">
    <location>
        <begin position="177"/>
        <end position="199"/>
    </location>
</feature>
<dbReference type="InterPro" id="IPR035965">
    <property type="entry name" value="PAS-like_dom_sf"/>
</dbReference>
<dbReference type="Pfam" id="PF08448">
    <property type="entry name" value="PAS_4"/>
    <property type="match status" value="1"/>
</dbReference>
<evidence type="ECO:0000259" key="8">
    <source>
        <dbReference type="PROSITE" id="PS50109"/>
    </source>
</evidence>
<dbReference type="InterPro" id="IPR003660">
    <property type="entry name" value="HAMP_dom"/>
</dbReference>
<evidence type="ECO:0000313" key="12">
    <source>
        <dbReference type="Proteomes" id="UP000587760"/>
    </source>
</evidence>
<dbReference type="SUPFAM" id="SSF55785">
    <property type="entry name" value="PYP-like sensor domain (PAS domain)"/>
    <property type="match status" value="1"/>
</dbReference>
<evidence type="ECO:0000256" key="3">
    <source>
        <dbReference type="ARBA" id="ARBA00012438"/>
    </source>
</evidence>
<reference evidence="11 12" key="1">
    <citation type="submission" date="2020-08" db="EMBL/GenBank/DDBJ databases">
        <title>Genomic Encyclopedia of Type Strains, Phase IV (KMG-IV): sequencing the most valuable type-strain genomes for metagenomic binning, comparative biology and taxonomic classification.</title>
        <authorList>
            <person name="Goeker M."/>
        </authorList>
    </citation>
    <scope>NUCLEOTIDE SEQUENCE [LARGE SCALE GENOMIC DNA]</scope>
    <source>
        <strain evidence="11 12">DSM 2461</strain>
    </source>
</reference>
<dbReference type="Gene3D" id="3.30.450.20">
    <property type="entry name" value="PAS domain"/>
    <property type="match status" value="1"/>
</dbReference>
<evidence type="ECO:0000256" key="4">
    <source>
        <dbReference type="ARBA" id="ARBA00022553"/>
    </source>
</evidence>
<accession>A0A841RCI1</accession>
<dbReference type="EMBL" id="JACHGJ010000003">
    <property type="protein sequence ID" value="MBB6480579.1"/>
    <property type="molecule type" value="Genomic_DNA"/>
</dbReference>
<dbReference type="GO" id="GO:0016020">
    <property type="term" value="C:membrane"/>
    <property type="evidence" value="ECO:0007669"/>
    <property type="project" value="UniProtKB-SubCell"/>
</dbReference>
<dbReference type="NCBIfam" id="TIGR00229">
    <property type="entry name" value="sensory_box"/>
    <property type="match status" value="1"/>
</dbReference>
<dbReference type="SMART" id="SM00091">
    <property type="entry name" value="PAS"/>
    <property type="match status" value="1"/>
</dbReference>
<evidence type="ECO:0000256" key="7">
    <source>
        <dbReference type="SAM" id="Phobius"/>
    </source>
</evidence>
<keyword evidence="4" id="KW-0597">Phosphoprotein</keyword>
<feature type="domain" description="HAMP" evidence="10">
    <location>
        <begin position="201"/>
        <end position="253"/>
    </location>
</feature>
<dbReference type="CDD" id="cd00082">
    <property type="entry name" value="HisKA"/>
    <property type="match status" value="1"/>
</dbReference>
<dbReference type="SUPFAM" id="SSF55874">
    <property type="entry name" value="ATPase domain of HSP90 chaperone/DNA topoisomerase II/histidine kinase"/>
    <property type="match status" value="1"/>
</dbReference>
<dbReference type="Gene3D" id="1.10.287.130">
    <property type="match status" value="1"/>
</dbReference>
<dbReference type="InterPro" id="IPR003661">
    <property type="entry name" value="HisK_dim/P_dom"/>
</dbReference>
<evidence type="ECO:0000256" key="1">
    <source>
        <dbReference type="ARBA" id="ARBA00000085"/>
    </source>
</evidence>
<gene>
    <name evidence="11" type="ORF">HNR50_002242</name>
</gene>
<comment type="catalytic activity">
    <reaction evidence="1">
        <text>ATP + protein L-histidine = ADP + protein N-phospho-L-histidine.</text>
        <dbReference type="EC" id="2.7.13.3"/>
    </reaction>
</comment>
<evidence type="ECO:0000259" key="10">
    <source>
        <dbReference type="PROSITE" id="PS50885"/>
    </source>
</evidence>
<sequence length="640" mass="72412">MKIQNRLLAAFSLYLLFLMSVGLAGTIYSINSNRNLNDLSGKIFSSQRHINTIRLEINLIYSEILTDLLNRSDRIDESAIDGHALVFYDELESLSRLHSESPEDSQNLRNRFQEFLLHAKWVAQIGGNRNLADHPDALNTFLERKNRLFDLFDSIAAHYQKGFITSFEEINRHTMEFLLFALVLVLTGFFVAFAVAYILSRSIARPINILTENLSLVEKGIFQVHSDIEGDDEIGRMAKAVNSMSSELDTRFRKMNYLQSLLQSILDSVSSMVIAVDENRLVTHWNRSTAQFTDVTADKATGAAFSDVFPPEILSSDMVIPVLEEKKTLQIEKRSVLYDGRERYYNYSIYPQRHMHLKGAVILIRDITDEVMMHDVMIQSEKMLSVGGLAAGMAHEINNPLAGIIQTISVLKKRLMGGTSVAANATKAEEAGIDLEKMSNYMKLRDIPRMFESIAASGRQITEIVDNMLSFSRKGNDRASSQDMEELIDKTIKLAVTDYDLKKDYDFRQIEIQRDYCGNLPPLVCESSKIQQVILNLLRNGAQAMQGEPEKTHRFIIRTALLKDRNMISIEIEDNGPGMSEEIRKKVFEPFFTTKAEGLGTGLGLSVSYFIVTETHNGELFVKSRLGEGTVFTINLPIQR</sequence>
<dbReference type="InterPro" id="IPR036890">
    <property type="entry name" value="HATPase_C_sf"/>
</dbReference>
<dbReference type="InterPro" id="IPR004358">
    <property type="entry name" value="Sig_transdc_His_kin-like_C"/>
</dbReference>
<dbReference type="Pfam" id="PF00512">
    <property type="entry name" value="HisKA"/>
    <property type="match status" value="1"/>
</dbReference>
<evidence type="ECO:0000256" key="5">
    <source>
        <dbReference type="ARBA" id="ARBA00022679"/>
    </source>
</evidence>
<dbReference type="AlphaFoldDB" id="A0A841RCI1"/>
<comment type="subcellular location">
    <subcellularLocation>
        <location evidence="2">Membrane</location>
    </subcellularLocation>
</comment>
<organism evidence="11 12">
    <name type="scientific">Spirochaeta isovalerica</name>
    <dbReference type="NCBI Taxonomy" id="150"/>
    <lineage>
        <taxon>Bacteria</taxon>
        <taxon>Pseudomonadati</taxon>
        <taxon>Spirochaetota</taxon>
        <taxon>Spirochaetia</taxon>
        <taxon>Spirochaetales</taxon>
        <taxon>Spirochaetaceae</taxon>
        <taxon>Spirochaeta</taxon>
    </lineage>
</organism>
<dbReference type="PROSITE" id="PS50109">
    <property type="entry name" value="HIS_KIN"/>
    <property type="match status" value="1"/>
</dbReference>
<keyword evidence="7" id="KW-0812">Transmembrane</keyword>
<protein>
    <recommendedName>
        <fullName evidence="3">histidine kinase</fullName>
        <ecNumber evidence="3">2.7.13.3</ecNumber>
    </recommendedName>
</protein>
<evidence type="ECO:0000259" key="9">
    <source>
        <dbReference type="PROSITE" id="PS50112"/>
    </source>
</evidence>
<keyword evidence="7" id="KW-0472">Membrane</keyword>
<comment type="caution">
    <text evidence="11">The sequence shown here is derived from an EMBL/GenBank/DDBJ whole genome shotgun (WGS) entry which is preliminary data.</text>
</comment>
<dbReference type="Pfam" id="PF00672">
    <property type="entry name" value="HAMP"/>
    <property type="match status" value="1"/>
</dbReference>
<dbReference type="SUPFAM" id="SSF47384">
    <property type="entry name" value="Homodimeric domain of signal transducing histidine kinase"/>
    <property type="match status" value="1"/>
</dbReference>
<dbReference type="PANTHER" id="PTHR43065">
    <property type="entry name" value="SENSOR HISTIDINE KINASE"/>
    <property type="match status" value="1"/>
</dbReference>
<dbReference type="InterPro" id="IPR005467">
    <property type="entry name" value="His_kinase_dom"/>
</dbReference>
<keyword evidence="5" id="KW-0808">Transferase</keyword>
<feature type="domain" description="Histidine kinase" evidence="8">
    <location>
        <begin position="392"/>
        <end position="640"/>
    </location>
</feature>
<dbReference type="Proteomes" id="UP000587760">
    <property type="component" value="Unassembled WGS sequence"/>
</dbReference>
<dbReference type="SMART" id="SM00388">
    <property type="entry name" value="HisKA"/>
    <property type="match status" value="1"/>
</dbReference>
<dbReference type="Gene3D" id="3.30.565.10">
    <property type="entry name" value="Histidine kinase-like ATPase, C-terminal domain"/>
    <property type="match status" value="1"/>
</dbReference>
<dbReference type="InterPro" id="IPR003594">
    <property type="entry name" value="HATPase_dom"/>
</dbReference>
<dbReference type="InterPro" id="IPR013656">
    <property type="entry name" value="PAS_4"/>
</dbReference>